<dbReference type="AlphaFoldDB" id="A0A4Z2HKU5"/>
<feature type="region of interest" description="Disordered" evidence="1">
    <location>
        <begin position="57"/>
        <end position="78"/>
    </location>
</feature>
<keyword evidence="3" id="KW-1185">Reference proteome</keyword>
<accession>A0A4Z2HKU5</accession>
<evidence type="ECO:0000256" key="1">
    <source>
        <dbReference type="SAM" id="MobiDB-lite"/>
    </source>
</evidence>
<gene>
    <name evidence="2" type="ORF">EYF80_023302</name>
</gene>
<comment type="caution">
    <text evidence="2">The sequence shown here is derived from an EMBL/GenBank/DDBJ whole genome shotgun (WGS) entry which is preliminary data.</text>
</comment>
<evidence type="ECO:0000313" key="3">
    <source>
        <dbReference type="Proteomes" id="UP000314294"/>
    </source>
</evidence>
<organism evidence="2 3">
    <name type="scientific">Liparis tanakae</name>
    <name type="common">Tanaka's snailfish</name>
    <dbReference type="NCBI Taxonomy" id="230148"/>
    <lineage>
        <taxon>Eukaryota</taxon>
        <taxon>Metazoa</taxon>
        <taxon>Chordata</taxon>
        <taxon>Craniata</taxon>
        <taxon>Vertebrata</taxon>
        <taxon>Euteleostomi</taxon>
        <taxon>Actinopterygii</taxon>
        <taxon>Neopterygii</taxon>
        <taxon>Teleostei</taxon>
        <taxon>Neoteleostei</taxon>
        <taxon>Acanthomorphata</taxon>
        <taxon>Eupercaria</taxon>
        <taxon>Perciformes</taxon>
        <taxon>Cottioidei</taxon>
        <taxon>Cottales</taxon>
        <taxon>Liparidae</taxon>
        <taxon>Liparis</taxon>
    </lineage>
</organism>
<feature type="compositionally biased region" description="Polar residues" evidence="1">
    <location>
        <begin position="66"/>
        <end position="78"/>
    </location>
</feature>
<proteinExistence type="predicted"/>
<dbReference type="Proteomes" id="UP000314294">
    <property type="component" value="Unassembled WGS sequence"/>
</dbReference>
<reference evidence="2 3" key="1">
    <citation type="submission" date="2019-03" db="EMBL/GenBank/DDBJ databases">
        <title>First draft genome of Liparis tanakae, snailfish: a comprehensive survey of snailfish specific genes.</title>
        <authorList>
            <person name="Kim W."/>
            <person name="Song I."/>
            <person name="Jeong J.-H."/>
            <person name="Kim D."/>
            <person name="Kim S."/>
            <person name="Ryu S."/>
            <person name="Song J.Y."/>
            <person name="Lee S.K."/>
        </authorList>
    </citation>
    <scope>NUCLEOTIDE SEQUENCE [LARGE SCALE GENOMIC DNA]</scope>
    <source>
        <tissue evidence="2">Muscle</tissue>
    </source>
</reference>
<dbReference type="EMBL" id="SRLO01000218">
    <property type="protein sequence ID" value="TNN66509.1"/>
    <property type="molecule type" value="Genomic_DNA"/>
</dbReference>
<evidence type="ECO:0000313" key="2">
    <source>
        <dbReference type="EMBL" id="TNN66509.1"/>
    </source>
</evidence>
<protein>
    <submittedName>
        <fullName evidence="2">Uncharacterized protein</fullName>
    </submittedName>
</protein>
<name>A0A4Z2HKU5_9TELE</name>
<sequence>MEEVLMEEKLNEGLAAQGCPDVSERGPFPEALFDLASGNDLNLGRCDEKRPRTVDDGHIHVKRPSMGQNRSSGIFTSA</sequence>